<feature type="repeat" description="TPR" evidence="1">
    <location>
        <begin position="437"/>
        <end position="470"/>
    </location>
</feature>
<proteinExistence type="predicted"/>
<dbReference type="PROSITE" id="PS50005">
    <property type="entry name" value="TPR"/>
    <property type="match status" value="2"/>
</dbReference>
<dbReference type="Proteomes" id="UP000254701">
    <property type="component" value="Unassembled WGS sequence"/>
</dbReference>
<dbReference type="Gene3D" id="3.40.630.30">
    <property type="match status" value="1"/>
</dbReference>
<dbReference type="InterPro" id="IPR019734">
    <property type="entry name" value="TPR_rpt"/>
</dbReference>
<evidence type="ECO:0000313" key="4">
    <source>
        <dbReference type="EMBL" id="SUU88726.1"/>
    </source>
</evidence>
<feature type="repeat" description="TPR" evidence="1">
    <location>
        <begin position="403"/>
        <end position="436"/>
    </location>
</feature>
<dbReference type="SUPFAM" id="SSF55729">
    <property type="entry name" value="Acyl-CoA N-acyltransferases (Nat)"/>
    <property type="match status" value="1"/>
</dbReference>
<evidence type="ECO:0000256" key="2">
    <source>
        <dbReference type="SAM" id="Coils"/>
    </source>
</evidence>
<dbReference type="SUPFAM" id="SSF48452">
    <property type="entry name" value="TPR-like"/>
    <property type="match status" value="1"/>
</dbReference>
<keyword evidence="1" id="KW-0802">TPR repeat</keyword>
<dbReference type="EMBL" id="UFSM01000001">
    <property type="protein sequence ID" value="SUU88726.1"/>
    <property type="molecule type" value="Genomic_DNA"/>
</dbReference>
<name>A0A380WKD8_AMIAI</name>
<dbReference type="AlphaFoldDB" id="A0A380WKD8"/>
<dbReference type="SMART" id="SM00028">
    <property type="entry name" value="TPR"/>
    <property type="match status" value="2"/>
</dbReference>
<reference evidence="4 5" key="1">
    <citation type="submission" date="2018-06" db="EMBL/GenBank/DDBJ databases">
        <authorList>
            <consortium name="Pathogen Informatics"/>
            <person name="Doyle S."/>
        </authorList>
    </citation>
    <scope>NUCLEOTIDE SEQUENCE [LARGE SCALE GENOMIC DNA]</scope>
    <source>
        <strain evidence="4 5">NCTC10684</strain>
    </source>
</reference>
<organism evidence="4 5">
    <name type="scientific">Aminobacter aminovorans</name>
    <name type="common">Chelatobacter heintzii</name>
    <dbReference type="NCBI Taxonomy" id="83263"/>
    <lineage>
        <taxon>Bacteria</taxon>
        <taxon>Pseudomonadati</taxon>
        <taxon>Pseudomonadota</taxon>
        <taxon>Alphaproteobacteria</taxon>
        <taxon>Hyphomicrobiales</taxon>
        <taxon>Phyllobacteriaceae</taxon>
        <taxon>Aminobacter</taxon>
    </lineage>
</organism>
<dbReference type="Pfam" id="PF13181">
    <property type="entry name" value="TPR_8"/>
    <property type="match status" value="1"/>
</dbReference>
<sequence length="547" mass="61677">MPSRGTEMQVDVITDVETLAKLQQDWERLYKADPEAQFFVSWAWLVPYMRFYKGAWFVLAARLGSPGSPYVALMPLRMRTRMSAKTGLFFNEISMAGNNAADYTGAICDPVHAEKALQAFGRHVARMGWARLNLENLRMSHERVFAFIGQFSRDIFAMREFSRVNAADNVDNCRCFAAALPDTFDGYLDNVLSTNTRQKLRRFLRKVDAGELRITRADAETYERDIDTLLELWRVKWGARKGDRLASILHNNRRVLRDSFRNGTLFLPVLWQGDRPLGALAIFVDPVKKALLFFMAGRDEGVTSIPAGLILHGHCIKLAIENGFTTYDFLRGDEPYKFAFGVTESKINCAQIYTKSGRNVGDRLDPRSVNGIFAEVTRFHQQGQLARAENGYRQILATDATHARTLYGIGQLLSAKGEHREALAHYQTLANSVPTSAKAWLRLGMELQHLSRHIEATDAFCKVLSLAPDFAGAEFSLAKSLAALDRSEDAIETLEALEHKLEAASRDDTLLAKTRIMLNRLKLETRPSYIMLNPDRKSVTRVLSTAL</sequence>
<keyword evidence="2" id="KW-0175">Coiled coil</keyword>
<dbReference type="InterPro" id="IPR011990">
    <property type="entry name" value="TPR-like_helical_dom_sf"/>
</dbReference>
<accession>A0A380WKD8</accession>
<feature type="domain" description="BioF2-like acetyltransferase" evidence="3">
    <location>
        <begin position="195"/>
        <end position="337"/>
    </location>
</feature>
<dbReference type="Gene3D" id="1.25.40.10">
    <property type="entry name" value="Tetratricopeptide repeat domain"/>
    <property type="match status" value="1"/>
</dbReference>
<dbReference type="Pfam" id="PF13480">
    <property type="entry name" value="Acetyltransf_6"/>
    <property type="match status" value="1"/>
</dbReference>
<protein>
    <submittedName>
        <fullName evidence="4">Protein involved in cellulose biosynthesis (CelD)</fullName>
    </submittedName>
</protein>
<evidence type="ECO:0000259" key="3">
    <source>
        <dbReference type="Pfam" id="PF13480"/>
    </source>
</evidence>
<gene>
    <name evidence="4" type="ORF">NCTC10684_01954</name>
</gene>
<evidence type="ECO:0000256" key="1">
    <source>
        <dbReference type="PROSITE-ProRule" id="PRU00339"/>
    </source>
</evidence>
<feature type="coiled-coil region" evidence="2">
    <location>
        <begin position="477"/>
        <end position="507"/>
    </location>
</feature>
<evidence type="ECO:0000313" key="5">
    <source>
        <dbReference type="Proteomes" id="UP000254701"/>
    </source>
</evidence>
<dbReference type="InterPro" id="IPR038740">
    <property type="entry name" value="BioF2-like_GNAT_dom"/>
</dbReference>
<dbReference type="InterPro" id="IPR016181">
    <property type="entry name" value="Acyl_CoA_acyltransferase"/>
</dbReference>